<dbReference type="GO" id="GO:0016887">
    <property type="term" value="F:ATP hydrolysis activity"/>
    <property type="evidence" value="ECO:0007669"/>
    <property type="project" value="InterPro"/>
</dbReference>
<proteinExistence type="predicted"/>
<dbReference type="SUPFAM" id="SSF52540">
    <property type="entry name" value="P-loop containing nucleoside triphosphate hydrolases"/>
    <property type="match status" value="1"/>
</dbReference>
<dbReference type="EMBL" id="CAJNOR010009137">
    <property type="protein sequence ID" value="CAF1641505.1"/>
    <property type="molecule type" value="Genomic_DNA"/>
</dbReference>
<evidence type="ECO:0000259" key="3">
    <source>
        <dbReference type="Pfam" id="PF00004"/>
    </source>
</evidence>
<protein>
    <recommendedName>
        <fullName evidence="3">ATPase AAA-type core domain-containing protein</fullName>
    </recommendedName>
</protein>
<evidence type="ECO:0000313" key="6">
    <source>
        <dbReference type="Proteomes" id="UP000663828"/>
    </source>
</evidence>
<dbReference type="PANTHER" id="PTHR46344">
    <property type="entry name" value="OS02G0202900 PROTEIN"/>
    <property type="match status" value="1"/>
</dbReference>
<evidence type="ECO:0000256" key="2">
    <source>
        <dbReference type="ARBA" id="ARBA00022737"/>
    </source>
</evidence>
<dbReference type="EMBL" id="CAJNOJ010000138">
    <property type="protein sequence ID" value="CAF1184025.1"/>
    <property type="molecule type" value="Genomic_DNA"/>
</dbReference>
<dbReference type="GO" id="GO:0005524">
    <property type="term" value="F:ATP binding"/>
    <property type="evidence" value="ECO:0007669"/>
    <property type="project" value="InterPro"/>
</dbReference>
<dbReference type="OrthoDB" id="10251809at2759"/>
<reference evidence="5" key="1">
    <citation type="submission" date="2021-02" db="EMBL/GenBank/DDBJ databases">
        <authorList>
            <person name="Nowell W R."/>
        </authorList>
    </citation>
    <scope>NUCLEOTIDE SEQUENCE</scope>
</reference>
<dbReference type="InterPro" id="IPR003959">
    <property type="entry name" value="ATPase_AAA_core"/>
</dbReference>
<evidence type="ECO:0000256" key="1">
    <source>
        <dbReference type="ARBA" id="ARBA00022441"/>
    </source>
</evidence>
<keyword evidence="1" id="KW-0880">Kelch repeat</keyword>
<dbReference type="SUPFAM" id="SSF117281">
    <property type="entry name" value="Kelch motif"/>
    <property type="match status" value="1"/>
</dbReference>
<dbReference type="AlphaFoldDB" id="A0A816E512"/>
<dbReference type="Proteomes" id="UP000663828">
    <property type="component" value="Unassembled WGS sequence"/>
</dbReference>
<keyword evidence="2" id="KW-0677">Repeat</keyword>
<sequence>MTSNSERITENYQGYINPKTVANHEQLLMEMSLHGTIQPARLFALKYRVLPCTMVSNSYSTQIADNTVLYTFHTTSVVKYLLDQYQIDPCSIVSNSQYIYERKISFYSDLYLDLNDYLSIFISGGNISVGEMDNPFGFQPDTDNVKETSLQMVCYNPQSGFYTSSISIKRPLIKDLRLNYGEQFTEGTGKTYYIRYLIHEITEKMLIYIPPDLVTEISKPGFLPFLMQYPNSILIIEDSENIILDRKESVNPNQAVSNLLNLSDGLLGDAMHQQIIATFNCEIKNIDPALCREGRLLVEHKFDKLSVENSRRLAKELGVEEADQIQVPMTLAEIYAKKISFAILAPKKSDNTSSTMLWSTSTFTTILTSTSTLTTTLTKKPGWSIAGDMSAVRYQHTVSLLENGKVLVVGGIQNSSILDITELYDPVTQRWITTGVMNDMRHAHIAVVLRNGKVLVAGGFNGSDFLNTAELYDPLTGIWTMTGSMNNSRNYAAGSILPNGKVLVSGGYDGDNILDTAEIYDPSTEAWTITGNMNK</sequence>
<evidence type="ECO:0000313" key="4">
    <source>
        <dbReference type="EMBL" id="CAF1184025.1"/>
    </source>
</evidence>
<dbReference type="InterPro" id="IPR006652">
    <property type="entry name" value="Kelch_1"/>
</dbReference>
<dbReference type="Pfam" id="PF00004">
    <property type="entry name" value="AAA"/>
    <property type="match status" value="1"/>
</dbReference>
<accession>A0A816E512</accession>
<evidence type="ECO:0000313" key="5">
    <source>
        <dbReference type="EMBL" id="CAF1641505.1"/>
    </source>
</evidence>
<dbReference type="Gene3D" id="2.120.10.80">
    <property type="entry name" value="Kelch-type beta propeller"/>
    <property type="match status" value="1"/>
</dbReference>
<keyword evidence="6" id="KW-1185">Reference proteome</keyword>
<feature type="domain" description="ATPase AAA-type core" evidence="3">
    <location>
        <begin position="186"/>
        <end position="301"/>
    </location>
</feature>
<dbReference type="InterPro" id="IPR027417">
    <property type="entry name" value="P-loop_NTPase"/>
</dbReference>
<name>A0A816E512_ADIRI</name>
<dbReference type="Pfam" id="PF01344">
    <property type="entry name" value="Kelch_1"/>
    <property type="match status" value="3"/>
</dbReference>
<gene>
    <name evidence="4" type="ORF">EDS130_LOCUS24414</name>
    <name evidence="5" type="ORF">XAT740_LOCUS53393</name>
</gene>
<dbReference type="Proteomes" id="UP000663852">
    <property type="component" value="Unassembled WGS sequence"/>
</dbReference>
<dbReference type="InterPro" id="IPR015915">
    <property type="entry name" value="Kelch-typ_b-propeller"/>
</dbReference>
<comment type="caution">
    <text evidence="5">The sequence shown here is derived from an EMBL/GenBank/DDBJ whole genome shotgun (WGS) entry which is preliminary data.</text>
</comment>
<dbReference type="SMART" id="SM00612">
    <property type="entry name" value="Kelch"/>
    <property type="match status" value="3"/>
</dbReference>
<organism evidence="5 6">
    <name type="scientific">Adineta ricciae</name>
    <name type="common">Rotifer</name>
    <dbReference type="NCBI Taxonomy" id="249248"/>
    <lineage>
        <taxon>Eukaryota</taxon>
        <taxon>Metazoa</taxon>
        <taxon>Spiralia</taxon>
        <taxon>Gnathifera</taxon>
        <taxon>Rotifera</taxon>
        <taxon>Eurotatoria</taxon>
        <taxon>Bdelloidea</taxon>
        <taxon>Adinetida</taxon>
        <taxon>Adinetidae</taxon>
        <taxon>Adineta</taxon>
    </lineage>
</organism>
<dbReference type="Gene3D" id="3.40.50.300">
    <property type="entry name" value="P-loop containing nucleotide triphosphate hydrolases"/>
    <property type="match status" value="1"/>
</dbReference>
<dbReference type="PANTHER" id="PTHR46344:SF27">
    <property type="entry name" value="KELCH REPEAT SUPERFAMILY PROTEIN"/>
    <property type="match status" value="1"/>
</dbReference>